<organism evidence="2 3">
    <name type="scientific">Lacinutrix venerupis</name>
    <dbReference type="NCBI Taxonomy" id="1486034"/>
    <lineage>
        <taxon>Bacteria</taxon>
        <taxon>Pseudomonadati</taxon>
        <taxon>Bacteroidota</taxon>
        <taxon>Flavobacteriia</taxon>
        <taxon>Flavobacteriales</taxon>
        <taxon>Flavobacteriaceae</taxon>
        <taxon>Lacinutrix</taxon>
    </lineage>
</organism>
<dbReference type="RefSeq" id="WP_076733828.1">
    <property type="nucleotide sequence ID" value="NZ_CP019352.1"/>
</dbReference>
<feature type="domain" description="Glycosyltransferase 2-like" evidence="1">
    <location>
        <begin position="5"/>
        <end position="170"/>
    </location>
</feature>
<evidence type="ECO:0000259" key="1">
    <source>
        <dbReference type="Pfam" id="PF00535"/>
    </source>
</evidence>
<dbReference type="PANTHER" id="PTHR10859:SF91">
    <property type="entry name" value="DOLICHYL-PHOSPHATE BETA-GLUCOSYLTRANSFERASE"/>
    <property type="match status" value="1"/>
</dbReference>
<sequence length="242" mass="27780">MVDCCIIIPCFNEANRLDIETFKTFQKQNNAFNLLFANDGSTDNTFAVLNSLNEELPNVSILNFETNSGKAETIRKAVLQTNKKYNYIGYLDADLSTSLSEISRLLNIAKTKNKTFVLGSRVKVLGASIKRKFYRHFFGRMVATFIDSLILKLDIYDTQCGAKIIKRDLALSIFKEPFKTKWLFDVELLARTKKLHGKAYCKSNIIEVPLNQWHDTKDTRISFIDFLKTPFALLKLYSNYAK</sequence>
<dbReference type="Pfam" id="PF00535">
    <property type="entry name" value="Glycos_transf_2"/>
    <property type="match status" value="1"/>
</dbReference>
<evidence type="ECO:0000313" key="2">
    <source>
        <dbReference type="EMBL" id="APY00924.1"/>
    </source>
</evidence>
<dbReference type="Gene3D" id="3.90.550.10">
    <property type="entry name" value="Spore Coat Polysaccharide Biosynthesis Protein SpsA, Chain A"/>
    <property type="match status" value="1"/>
</dbReference>
<proteinExistence type="predicted"/>
<name>A0AAC9PXT2_9FLAO</name>
<dbReference type="InterPro" id="IPR001173">
    <property type="entry name" value="Glyco_trans_2-like"/>
</dbReference>
<dbReference type="PANTHER" id="PTHR10859">
    <property type="entry name" value="GLYCOSYL TRANSFERASE"/>
    <property type="match status" value="1"/>
</dbReference>
<dbReference type="Proteomes" id="UP000187506">
    <property type="component" value="Chromosome"/>
</dbReference>
<accession>A0AAC9PXT2</accession>
<dbReference type="EMBL" id="CP019352">
    <property type="protein sequence ID" value="APY00924.1"/>
    <property type="molecule type" value="Genomic_DNA"/>
</dbReference>
<protein>
    <recommendedName>
        <fullName evidence="1">Glycosyltransferase 2-like domain-containing protein</fullName>
    </recommendedName>
</protein>
<reference evidence="2 3" key="1">
    <citation type="submission" date="2017-01" db="EMBL/GenBank/DDBJ databases">
        <title>Complete genome of Lacinutrix venerupis DOK2-8 isolated from seawater in Dokdo.</title>
        <authorList>
            <person name="Chi W.-J."/>
            <person name="Kim J.H."/>
        </authorList>
    </citation>
    <scope>NUCLEOTIDE SEQUENCE [LARGE SCALE GENOMIC DNA]</scope>
    <source>
        <strain evidence="2 3">DOK2-8</strain>
    </source>
</reference>
<dbReference type="SUPFAM" id="SSF53448">
    <property type="entry name" value="Nucleotide-diphospho-sugar transferases"/>
    <property type="match status" value="1"/>
</dbReference>
<keyword evidence="3" id="KW-1185">Reference proteome</keyword>
<dbReference type="InterPro" id="IPR029044">
    <property type="entry name" value="Nucleotide-diphossugar_trans"/>
</dbReference>
<dbReference type="KEGG" id="lvn:BWR22_11600"/>
<dbReference type="GO" id="GO:0006487">
    <property type="term" value="P:protein N-linked glycosylation"/>
    <property type="evidence" value="ECO:0007669"/>
    <property type="project" value="TreeGrafter"/>
</dbReference>
<dbReference type="AlphaFoldDB" id="A0AAC9PXT2"/>
<evidence type="ECO:0000313" key="3">
    <source>
        <dbReference type="Proteomes" id="UP000187506"/>
    </source>
</evidence>
<gene>
    <name evidence="2" type="ORF">BWR22_11600</name>
</gene>